<proteinExistence type="predicted"/>
<dbReference type="Proteomes" id="UP000619355">
    <property type="component" value="Unassembled WGS sequence"/>
</dbReference>
<accession>A0A919C1H9</accession>
<reference evidence="2" key="1">
    <citation type="journal article" date="2019" name="Int. J. Syst. Evol. Microbiol.">
        <title>The Global Catalogue of Microorganisms (GCM) 10K type strain sequencing project: providing services to taxonomists for standard genome sequencing and annotation.</title>
        <authorList>
            <consortium name="The Broad Institute Genomics Platform"/>
            <consortium name="The Broad Institute Genome Sequencing Center for Infectious Disease"/>
            <person name="Wu L."/>
            <person name="Ma J."/>
        </authorList>
    </citation>
    <scope>NUCLEOTIDE SEQUENCE [LARGE SCALE GENOMIC DNA]</scope>
    <source>
        <strain evidence="2">JCM 4253</strain>
    </source>
</reference>
<keyword evidence="2" id="KW-1185">Reference proteome</keyword>
<evidence type="ECO:0000313" key="2">
    <source>
        <dbReference type="Proteomes" id="UP000619355"/>
    </source>
</evidence>
<name>A0A919C1H9_9ACTN</name>
<dbReference type="AlphaFoldDB" id="A0A919C1H9"/>
<gene>
    <name evidence="1" type="ORF">GCM10018980_16730</name>
</gene>
<protein>
    <submittedName>
        <fullName evidence="1">Uncharacterized protein</fullName>
    </submittedName>
</protein>
<dbReference type="RefSeq" id="WP_189979710.1">
    <property type="nucleotide sequence ID" value="NZ_BNBF01000003.1"/>
</dbReference>
<comment type="caution">
    <text evidence="1">The sequence shown here is derived from an EMBL/GenBank/DDBJ whole genome shotgun (WGS) entry which is preliminary data.</text>
</comment>
<dbReference type="EMBL" id="BNBF01000003">
    <property type="protein sequence ID" value="GHG41512.1"/>
    <property type="molecule type" value="Genomic_DNA"/>
</dbReference>
<organism evidence="1 2">
    <name type="scientific">Streptomyces capoamus</name>
    <dbReference type="NCBI Taxonomy" id="68183"/>
    <lineage>
        <taxon>Bacteria</taxon>
        <taxon>Bacillati</taxon>
        <taxon>Actinomycetota</taxon>
        <taxon>Actinomycetes</taxon>
        <taxon>Kitasatosporales</taxon>
        <taxon>Streptomycetaceae</taxon>
        <taxon>Streptomyces</taxon>
    </lineage>
</organism>
<evidence type="ECO:0000313" key="1">
    <source>
        <dbReference type="EMBL" id="GHG41512.1"/>
    </source>
</evidence>
<sequence>MDALRVYVRIAALLRVPPTEGLAERVRTAYFERPGNRWSLLMGLVENPHLALRGGTDLLCLIPTA</sequence>